<evidence type="ECO:0000313" key="2">
    <source>
        <dbReference type="EMBL" id="KAL2340760.1"/>
    </source>
</evidence>
<dbReference type="Proteomes" id="UP001603857">
    <property type="component" value="Unassembled WGS sequence"/>
</dbReference>
<feature type="transmembrane region" description="Helical" evidence="1">
    <location>
        <begin position="61"/>
        <end position="79"/>
    </location>
</feature>
<comment type="caution">
    <text evidence="2">The sequence shown here is derived from an EMBL/GenBank/DDBJ whole genome shotgun (WGS) entry which is preliminary data.</text>
</comment>
<dbReference type="EMBL" id="JBGMDY010000003">
    <property type="protein sequence ID" value="KAL2340760.1"/>
    <property type="molecule type" value="Genomic_DNA"/>
</dbReference>
<dbReference type="InterPro" id="IPR036259">
    <property type="entry name" value="MFS_trans_sf"/>
</dbReference>
<accession>A0ABD1N0I7</accession>
<dbReference type="AlphaFoldDB" id="A0ABD1N0I7"/>
<organism evidence="2 3">
    <name type="scientific">Flemingia macrophylla</name>
    <dbReference type="NCBI Taxonomy" id="520843"/>
    <lineage>
        <taxon>Eukaryota</taxon>
        <taxon>Viridiplantae</taxon>
        <taxon>Streptophyta</taxon>
        <taxon>Embryophyta</taxon>
        <taxon>Tracheophyta</taxon>
        <taxon>Spermatophyta</taxon>
        <taxon>Magnoliopsida</taxon>
        <taxon>eudicotyledons</taxon>
        <taxon>Gunneridae</taxon>
        <taxon>Pentapetalae</taxon>
        <taxon>rosids</taxon>
        <taxon>fabids</taxon>
        <taxon>Fabales</taxon>
        <taxon>Fabaceae</taxon>
        <taxon>Papilionoideae</taxon>
        <taxon>50 kb inversion clade</taxon>
        <taxon>NPAAA clade</taxon>
        <taxon>indigoferoid/millettioid clade</taxon>
        <taxon>Phaseoleae</taxon>
        <taxon>Flemingia</taxon>
    </lineage>
</organism>
<reference evidence="2 3" key="1">
    <citation type="submission" date="2024-08" db="EMBL/GenBank/DDBJ databases">
        <title>Insights into the chromosomal genome structure of Flemingia macrophylla.</title>
        <authorList>
            <person name="Ding Y."/>
            <person name="Zhao Y."/>
            <person name="Bi W."/>
            <person name="Wu M."/>
            <person name="Zhao G."/>
            <person name="Gong Y."/>
            <person name="Li W."/>
            <person name="Zhang P."/>
        </authorList>
    </citation>
    <scope>NUCLEOTIDE SEQUENCE [LARGE SCALE GENOMIC DNA]</scope>
    <source>
        <strain evidence="2">DYQJB</strain>
        <tissue evidence="2">Leaf</tissue>
    </source>
</reference>
<name>A0ABD1N0I7_9FABA</name>
<gene>
    <name evidence="2" type="ORF">Fmac_008700</name>
</gene>
<keyword evidence="1" id="KW-1133">Transmembrane helix</keyword>
<proteinExistence type="predicted"/>
<feature type="transmembrane region" description="Helical" evidence="1">
    <location>
        <begin position="36"/>
        <end position="55"/>
    </location>
</feature>
<evidence type="ECO:0000313" key="3">
    <source>
        <dbReference type="Proteomes" id="UP001603857"/>
    </source>
</evidence>
<keyword evidence="1" id="KW-0812">Transmembrane</keyword>
<evidence type="ECO:0000256" key="1">
    <source>
        <dbReference type="SAM" id="Phobius"/>
    </source>
</evidence>
<protein>
    <submittedName>
        <fullName evidence="2">Uncharacterized protein</fullName>
    </submittedName>
</protein>
<dbReference type="Gene3D" id="1.20.1250.20">
    <property type="entry name" value="MFS general substrate transporter like domains"/>
    <property type="match status" value="1"/>
</dbReference>
<sequence>MMLLHLSCLHKHDIASDIVSGTIVVSSLMDSQGRKTLLITSFSGMATSMLLLYVSLSWKALAPYSGTLAVLGIVLIFVGENEEFLNDGRKPVLLIESKGHALNAFVNQEYQDNSATYPTIPHDNE</sequence>
<keyword evidence="1" id="KW-0472">Membrane</keyword>
<keyword evidence="3" id="KW-1185">Reference proteome</keyword>